<evidence type="ECO:0000313" key="1">
    <source>
        <dbReference type="EMBL" id="KAH0534790.1"/>
    </source>
</evidence>
<accession>A0AAV7HSF3</accession>
<name>A0AAV7HSF3_COTGL</name>
<dbReference type="EMBL" id="JAHXZJ010002982">
    <property type="protein sequence ID" value="KAH0534790.1"/>
    <property type="molecule type" value="Genomic_DNA"/>
</dbReference>
<dbReference type="Proteomes" id="UP000826195">
    <property type="component" value="Unassembled WGS sequence"/>
</dbReference>
<sequence>MPFKLFGCCIFVSLFFAYIACIEDIKIPSKKKDQRINLVNELMEQCFDIQASILITDSPSNSFVNELDESMPQSVLFLNKSAIYNIPTNQNTPVPSIIMILSSPAAMEHVLVNEAWRNFNQYFIILDGNNGNGCISAQSFLMEAWKNDILNVVFICLDHQNQVPKIYSFNPFTNSAPMSWMKISVVSAINNHSWTLFSQNYTAGDTLCSDLFYKKNWKSCCSQLQENEAFAEIETLLYPLVTENCHMPKKPLIPEKHYCYITQRNWPIFPEINEKLLMLIESGLNDYYIKKVLARYQHSKHQEPEQYQTELISSCYPDVKASIVIANLLTDPASEDIYNQITGSITLLENSTNYSIPANQVTPVLLIIIILTSPVEMKQILVNQTWQNFDQSFIILDGNNDNGCVNAQSFLMEAWKNDILNVVFICLDHQNQVPKIYSFNPFTDFASTSWERVSVVPAINNHPWTLIVQSYSKSK</sequence>
<reference evidence="1 2" key="1">
    <citation type="journal article" date="2021" name="J. Hered.">
        <title>A chromosome-level genome assembly of the parasitoid wasp, Cotesia glomerata (Hymenoptera: Braconidae).</title>
        <authorList>
            <person name="Pinto B.J."/>
            <person name="Weis J.J."/>
            <person name="Gamble T."/>
            <person name="Ode P.J."/>
            <person name="Paul R."/>
            <person name="Zaspel J.M."/>
        </authorList>
    </citation>
    <scope>NUCLEOTIDE SEQUENCE [LARGE SCALE GENOMIC DNA]</scope>
    <source>
        <strain evidence="1">CgM1</strain>
    </source>
</reference>
<protein>
    <submittedName>
        <fullName evidence="1">Uncharacterized protein</fullName>
    </submittedName>
</protein>
<dbReference type="AlphaFoldDB" id="A0AAV7HSF3"/>
<gene>
    <name evidence="1" type="ORF">KQX54_008426</name>
</gene>
<evidence type="ECO:0000313" key="2">
    <source>
        <dbReference type="Proteomes" id="UP000826195"/>
    </source>
</evidence>
<organism evidence="1 2">
    <name type="scientific">Cotesia glomerata</name>
    <name type="common">Lepidopteran parasitic wasp</name>
    <name type="synonym">Apanteles glomeratus</name>
    <dbReference type="NCBI Taxonomy" id="32391"/>
    <lineage>
        <taxon>Eukaryota</taxon>
        <taxon>Metazoa</taxon>
        <taxon>Ecdysozoa</taxon>
        <taxon>Arthropoda</taxon>
        <taxon>Hexapoda</taxon>
        <taxon>Insecta</taxon>
        <taxon>Pterygota</taxon>
        <taxon>Neoptera</taxon>
        <taxon>Endopterygota</taxon>
        <taxon>Hymenoptera</taxon>
        <taxon>Apocrita</taxon>
        <taxon>Ichneumonoidea</taxon>
        <taxon>Braconidae</taxon>
        <taxon>Microgastrinae</taxon>
        <taxon>Cotesia</taxon>
    </lineage>
</organism>
<comment type="caution">
    <text evidence="1">The sequence shown here is derived from an EMBL/GenBank/DDBJ whole genome shotgun (WGS) entry which is preliminary data.</text>
</comment>
<keyword evidence="2" id="KW-1185">Reference proteome</keyword>
<proteinExistence type="predicted"/>